<organism evidence="1 2">
    <name type="scientific">Flavobacterium difficile</name>
    <dbReference type="NCBI Taxonomy" id="2709659"/>
    <lineage>
        <taxon>Bacteria</taxon>
        <taxon>Pseudomonadati</taxon>
        <taxon>Bacteroidota</taxon>
        <taxon>Flavobacteriia</taxon>
        <taxon>Flavobacteriales</taxon>
        <taxon>Flavobacteriaceae</taxon>
        <taxon>Flavobacterium</taxon>
    </lineage>
</organism>
<name>A0ABX0I633_9FLAO</name>
<proteinExistence type="predicted"/>
<gene>
    <name evidence="1" type="ORF">G4D72_05775</name>
</gene>
<evidence type="ECO:0008006" key="3">
    <source>
        <dbReference type="Google" id="ProtNLM"/>
    </source>
</evidence>
<protein>
    <recommendedName>
        <fullName evidence="3">Lipoprotein</fullName>
    </recommendedName>
</protein>
<dbReference type="EMBL" id="JAAJBT010000002">
    <property type="protein sequence ID" value="NHM01618.1"/>
    <property type="molecule type" value="Genomic_DNA"/>
</dbReference>
<accession>A0ABX0I633</accession>
<dbReference type="PROSITE" id="PS51257">
    <property type="entry name" value="PROKAR_LIPOPROTEIN"/>
    <property type="match status" value="1"/>
</dbReference>
<evidence type="ECO:0000313" key="2">
    <source>
        <dbReference type="Proteomes" id="UP000800984"/>
    </source>
</evidence>
<keyword evidence="2" id="KW-1185">Reference proteome</keyword>
<sequence length="199" mass="23765">MRFFIAILFLSFLSCKEEKLKTPEFNIIEPSVSKSIKKREFPLKNVAKIEFLSYPDRIAWDTISYKGEIPFRKNLIENQKFTFDSTMIKERIVLNEIQKKELFALMVCDTCVPEEMAAACYQPRHLILFKDKKNKIVGYQEFCFQCIGLRESENLEGFEKFCFSDMNKLFRKFGIKYFVENDEDNQKEYHFLKNKGYIK</sequence>
<evidence type="ECO:0000313" key="1">
    <source>
        <dbReference type="EMBL" id="NHM01618.1"/>
    </source>
</evidence>
<dbReference type="Proteomes" id="UP000800984">
    <property type="component" value="Unassembled WGS sequence"/>
</dbReference>
<comment type="caution">
    <text evidence="1">The sequence shown here is derived from an EMBL/GenBank/DDBJ whole genome shotgun (WGS) entry which is preliminary data.</text>
</comment>
<reference evidence="1 2" key="1">
    <citation type="submission" date="2020-02" db="EMBL/GenBank/DDBJ databases">
        <authorList>
            <person name="Chen W.-M."/>
        </authorList>
    </citation>
    <scope>NUCLEOTIDE SEQUENCE [LARGE SCALE GENOMIC DNA]</scope>
    <source>
        <strain evidence="1 2">KDG-16</strain>
    </source>
</reference>